<accession>A0ACC1XZU7</accession>
<evidence type="ECO:0000313" key="1">
    <source>
        <dbReference type="EMBL" id="KAJ4716462.1"/>
    </source>
</evidence>
<dbReference type="EMBL" id="CM051399">
    <property type="protein sequence ID" value="KAJ4716462.1"/>
    <property type="molecule type" value="Genomic_DNA"/>
</dbReference>
<keyword evidence="2" id="KW-1185">Reference proteome</keyword>
<evidence type="ECO:0000313" key="2">
    <source>
        <dbReference type="Proteomes" id="UP001164539"/>
    </source>
</evidence>
<dbReference type="Proteomes" id="UP001164539">
    <property type="component" value="Chromosome 6"/>
</dbReference>
<sequence>MVSSRVATLSSNNYNNKKKVVFVLGATATGKTRLSIEIATRISGEIINSDKIQVFKGLDIATNKVSEKERKGIPHHLLAFLHPEDDFTPEDFCKRTLEAIDKITAKGNLPIVVGGSNTYIEALVEDPEIKFRAKFDCLFLWTDASLPVHYEYVGKRVDKMVEAGLVEEAREMFRPGADYNKGVRRAIGAPELDEYFQFEQLMKDDDEETKQLLLKNAIQEIKDNTCKLVDKQLEKIHRLRNEVGWEMHRFDATRVLETRGEESEIAWKQQVLNPGMQIVEEFLKNGAKIHHEETKVSAANKKYD</sequence>
<proteinExistence type="predicted"/>
<protein>
    <submittedName>
        <fullName evidence="1">Adenylate isopentenyltransferase</fullName>
    </submittedName>
</protein>
<gene>
    <name evidence="1" type="ORF">OWV82_011479</name>
</gene>
<comment type="caution">
    <text evidence="1">The sequence shown here is derived from an EMBL/GenBank/DDBJ whole genome shotgun (WGS) entry which is preliminary data.</text>
</comment>
<name>A0ACC1XZU7_MELAZ</name>
<reference evidence="1 2" key="1">
    <citation type="journal article" date="2023" name="Science">
        <title>Complex scaffold remodeling in plant triterpene biosynthesis.</title>
        <authorList>
            <person name="De La Pena R."/>
            <person name="Hodgson H."/>
            <person name="Liu J.C."/>
            <person name="Stephenson M.J."/>
            <person name="Martin A.C."/>
            <person name="Owen C."/>
            <person name="Harkess A."/>
            <person name="Leebens-Mack J."/>
            <person name="Jimenez L.E."/>
            <person name="Osbourn A."/>
            <person name="Sattely E.S."/>
        </authorList>
    </citation>
    <scope>NUCLEOTIDE SEQUENCE [LARGE SCALE GENOMIC DNA]</scope>
    <source>
        <strain evidence="2">cv. JPN11</strain>
        <tissue evidence="1">Leaf</tissue>
    </source>
</reference>
<organism evidence="1 2">
    <name type="scientific">Melia azedarach</name>
    <name type="common">Chinaberry tree</name>
    <dbReference type="NCBI Taxonomy" id="155640"/>
    <lineage>
        <taxon>Eukaryota</taxon>
        <taxon>Viridiplantae</taxon>
        <taxon>Streptophyta</taxon>
        <taxon>Embryophyta</taxon>
        <taxon>Tracheophyta</taxon>
        <taxon>Spermatophyta</taxon>
        <taxon>Magnoliopsida</taxon>
        <taxon>eudicotyledons</taxon>
        <taxon>Gunneridae</taxon>
        <taxon>Pentapetalae</taxon>
        <taxon>rosids</taxon>
        <taxon>malvids</taxon>
        <taxon>Sapindales</taxon>
        <taxon>Meliaceae</taxon>
        <taxon>Melia</taxon>
    </lineage>
</organism>